<dbReference type="InterPro" id="IPR001789">
    <property type="entry name" value="Sig_transdc_resp-reg_receiver"/>
</dbReference>
<feature type="domain" description="Response regulatory" evidence="5">
    <location>
        <begin position="14"/>
        <end position="130"/>
    </location>
</feature>
<feature type="coiled-coil region" evidence="4">
    <location>
        <begin position="125"/>
        <end position="159"/>
    </location>
</feature>
<dbReference type="EMBL" id="JACHIA010000009">
    <property type="protein sequence ID" value="MBB6071652.1"/>
    <property type="molecule type" value="Genomic_DNA"/>
</dbReference>
<dbReference type="GO" id="GO:0052621">
    <property type="term" value="F:diguanylate cyclase activity"/>
    <property type="evidence" value="ECO:0007669"/>
    <property type="project" value="UniProtKB-EC"/>
</dbReference>
<evidence type="ECO:0000313" key="8">
    <source>
        <dbReference type="Proteomes" id="UP000582837"/>
    </source>
</evidence>
<comment type="caution">
    <text evidence="7">The sequence shown here is derived from an EMBL/GenBank/DDBJ whole genome shotgun (WGS) entry which is preliminary data.</text>
</comment>
<dbReference type="InterPro" id="IPR011006">
    <property type="entry name" value="CheY-like_superfamily"/>
</dbReference>
<evidence type="ECO:0000256" key="4">
    <source>
        <dbReference type="SAM" id="Coils"/>
    </source>
</evidence>
<dbReference type="PANTHER" id="PTHR45138:SF9">
    <property type="entry name" value="DIGUANYLATE CYCLASE DGCM-RELATED"/>
    <property type="match status" value="1"/>
</dbReference>
<dbReference type="CDD" id="cd17538">
    <property type="entry name" value="REC_D1_PleD-like"/>
    <property type="match status" value="1"/>
</dbReference>
<evidence type="ECO:0000256" key="3">
    <source>
        <dbReference type="PROSITE-ProRule" id="PRU00169"/>
    </source>
</evidence>
<comment type="catalytic activity">
    <reaction evidence="2">
        <text>2 GTP = 3',3'-c-di-GMP + 2 diphosphate</text>
        <dbReference type="Rhea" id="RHEA:24898"/>
        <dbReference type="ChEBI" id="CHEBI:33019"/>
        <dbReference type="ChEBI" id="CHEBI:37565"/>
        <dbReference type="ChEBI" id="CHEBI:58805"/>
        <dbReference type="EC" id="2.7.7.65"/>
    </reaction>
</comment>
<dbReference type="AlphaFoldDB" id="A0A841H0Y6"/>
<keyword evidence="8" id="KW-1185">Reference proteome</keyword>
<protein>
    <recommendedName>
        <fullName evidence="1">diguanylate cyclase</fullName>
        <ecNumber evidence="1">2.7.7.65</ecNumber>
    </recommendedName>
</protein>
<dbReference type="Pfam" id="PF00990">
    <property type="entry name" value="GGDEF"/>
    <property type="match status" value="1"/>
</dbReference>
<dbReference type="EC" id="2.7.7.65" evidence="1"/>
<keyword evidence="3" id="KW-0597">Phosphoprotein</keyword>
<dbReference type="Gene3D" id="3.30.70.270">
    <property type="match status" value="1"/>
</dbReference>
<organism evidence="7 8">
    <name type="scientific">Longimicrobium terrae</name>
    <dbReference type="NCBI Taxonomy" id="1639882"/>
    <lineage>
        <taxon>Bacteria</taxon>
        <taxon>Pseudomonadati</taxon>
        <taxon>Gemmatimonadota</taxon>
        <taxon>Longimicrobiia</taxon>
        <taxon>Longimicrobiales</taxon>
        <taxon>Longimicrobiaceae</taxon>
        <taxon>Longimicrobium</taxon>
    </lineage>
</organism>
<name>A0A841H0Y6_9BACT</name>
<dbReference type="GO" id="GO:0005886">
    <property type="term" value="C:plasma membrane"/>
    <property type="evidence" value="ECO:0007669"/>
    <property type="project" value="TreeGrafter"/>
</dbReference>
<dbReference type="PROSITE" id="PS50887">
    <property type="entry name" value="GGDEF"/>
    <property type="match status" value="1"/>
</dbReference>
<dbReference type="GO" id="GO:0043709">
    <property type="term" value="P:cell adhesion involved in single-species biofilm formation"/>
    <property type="evidence" value="ECO:0007669"/>
    <property type="project" value="TreeGrafter"/>
</dbReference>
<dbReference type="CDD" id="cd01949">
    <property type="entry name" value="GGDEF"/>
    <property type="match status" value="1"/>
</dbReference>
<feature type="modified residue" description="4-aspartylphosphate" evidence="3">
    <location>
        <position position="63"/>
    </location>
</feature>
<dbReference type="Proteomes" id="UP000582837">
    <property type="component" value="Unassembled WGS sequence"/>
</dbReference>
<dbReference type="SUPFAM" id="SSF52172">
    <property type="entry name" value="CheY-like"/>
    <property type="match status" value="1"/>
</dbReference>
<dbReference type="Pfam" id="PF00072">
    <property type="entry name" value="Response_reg"/>
    <property type="match status" value="1"/>
</dbReference>
<reference evidence="7 8" key="1">
    <citation type="submission" date="2020-08" db="EMBL/GenBank/DDBJ databases">
        <title>Genomic Encyclopedia of Type Strains, Phase IV (KMG-IV): sequencing the most valuable type-strain genomes for metagenomic binning, comparative biology and taxonomic classification.</title>
        <authorList>
            <person name="Goeker M."/>
        </authorList>
    </citation>
    <scope>NUCLEOTIDE SEQUENCE [LARGE SCALE GENOMIC DNA]</scope>
    <source>
        <strain evidence="7 8">DSM 29007</strain>
    </source>
</reference>
<accession>A0A841H0Y6</accession>
<evidence type="ECO:0000313" key="7">
    <source>
        <dbReference type="EMBL" id="MBB6071652.1"/>
    </source>
</evidence>
<dbReference type="NCBIfam" id="TIGR00254">
    <property type="entry name" value="GGDEF"/>
    <property type="match status" value="1"/>
</dbReference>
<dbReference type="GO" id="GO:0000160">
    <property type="term" value="P:phosphorelay signal transduction system"/>
    <property type="evidence" value="ECO:0007669"/>
    <property type="project" value="InterPro"/>
</dbReference>
<dbReference type="Gene3D" id="3.40.50.2300">
    <property type="match status" value="1"/>
</dbReference>
<gene>
    <name evidence="7" type="ORF">HNQ61_003280</name>
</gene>
<dbReference type="RefSeq" id="WP_170034860.1">
    <property type="nucleotide sequence ID" value="NZ_JABDTL010000001.1"/>
</dbReference>
<dbReference type="SMART" id="SM00267">
    <property type="entry name" value="GGDEF"/>
    <property type="match status" value="1"/>
</dbReference>
<dbReference type="SMART" id="SM00448">
    <property type="entry name" value="REC"/>
    <property type="match status" value="1"/>
</dbReference>
<evidence type="ECO:0000259" key="5">
    <source>
        <dbReference type="PROSITE" id="PS50110"/>
    </source>
</evidence>
<dbReference type="InterPro" id="IPR050469">
    <property type="entry name" value="Diguanylate_Cyclase"/>
</dbReference>
<evidence type="ECO:0000256" key="1">
    <source>
        <dbReference type="ARBA" id="ARBA00012528"/>
    </source>
</evidence>
<dbReference type="GO" id="GO:1902201">
    <property type="term" value="P:negative regulation of bacterial-type flagellum-dependent cell motility"/>
    <property type="evidence" value="ECO:0007669"/>
    <property type="project" value="TreeGrafter"/>
</dbReference>
<proteinExistence type="predicted"/>
<evidence type="ECO:0000256" key="2">
    <source>
        <dbReference type="ARBA" id="ARBA00034247"/>
    </source>
</evidence>
<dbReference type="InterPro" id="IPR029787">
    <property type="entry name" value="Nucleotide_cyclase"/>
</dbReference>
<dbReference type="InterPro" id="IPR043128">
    <property type="entry name" value="Rev_trsase/Diguanyl_cyclase"/>
</dbReference>
<dbReference type="PROSITE" id="PS50110">
    <property type="entry name" value="RESPONSE_REGULATORY"/>
    <property type="match status" value="1"/>
</dbReference>
<dbReference type="FunFam" id="3.30.70.270:FF:000001">
    <property type="entry name" value="Diguanylate cyclase domain protein"/>
    <property type="match status" value="1"/>
</dbReference>
<dbReference type="InterPro" id="IPR000160">
    <property type="entry name" value="GGDEF_dom"/>
</dbReference>
<evidence type="ECO:0000259" key="6">
    <source>
        <dbReference type="PROSITE" id="PS50887"/>
    </source>
</evidence>
<keyword evidence="4" id="KW-0175">Coiled coil</keyword>
<sequence length="337" mass="37215">MTAAPEAPEGGAMRILVVDDVEDNVEILNARLSSRGYQVITAMNGPQALERVDEQPPHLILLDVMMPGMDGHEVARRIKANGALPFIPIILVTALTETEDVVQGLESGADDYISKPYNFNELEARMRAMLRVKRLQDELDLKNRELEDANIRLKKLSITDGLTELFNHRHVHELLHDEFERARRTEEPLAVAMIDLDKFKSVNDTHGHPTGDVILYETARILRETAREIDMVGRYGGEEFIVILPNTDEEEAAKFAERVRAAVEEHVYRDGPVIVRMTTSCGVAAAAGGVASSPEELLKLADEALYQAKHGGRNRVVRATQSGDVQAESEAAAAPPA</sequence>
<dbReference type="PANTHER" id="PTHR45138">
    <property type="entry name" value="REGULATORY COMPONENTS OF SENSORY TRANSDUCTION SYSTEM"/>
    <property type="match status" value="1"/>
</dbReference>
<dbReference type="SUPFAM" id="SSF55073">
    <property type="entry name" value="Nucleotide cyclase"/>
    <property type="match status" value="1"/>
</dbReference>
<feature type="domain" description="GGDEF" evidence="6">
    <location>
        <begin position="187"/>
        <end position="321"/>
    </location>
</feature>